<dbReference type="OrthoDB" id="9800776at2"/>
<dbReference type="PANTHER" id="PTHR21266">
    <property type="entry name" value="IRON-SULFUR DOMAIN CONTAINING PROTEIN"/>
    <property type="match status" value="1"/>
</dbReference>
<evidence type="ECO:0000256" key="2">
    <source>
        <dbReference type="ARBA" id="ARBA00022723"/>
    </source>
</evidence>
<accession>A0A1I4VEX7</accession>
<dbReference type="Gene3D" id="2.102.10.10">
    <property type="entry name" value="Rieske [2Fe-2S] iron-sulphur domain"/>
    <property type="match status" value="1"/>
</dbReference>
<dbReference type="Pfam" id="PF00355">
    <property type="entry name" value="Rieske"/>
    <property type="match status" value="1"/>
</dbReference>
<gene>
    <name evidence="7" type="ORF">CXZ10_01290</name>
</gene>
<dbReference type="PANTHER" id="PTHR21266:SF60">
    <property type="entry name" value="3-KETOSTEROID-9-ALPHA-MONOOXYGENASE, OXYGENASE COMPONENT"/>
    <property type="match status" value="1"/>
</dbReference>
<keyword evidence="5" id="KW-0411">Iron-sulfur</keyword>
<evidence type="ECO:0000256" key="5">
    <source>
        <dbReference type="ARBA" id="ARBA00023014"/>
    </source>
</evidence>
<dbReference type="InterPro" id="IPR050584">
    <property type="entry name" value="Cholesterol_7-desaturase"/>
</dbReference>
<dbReference type="Proteomes" id="UP000233491">
    <property type="component" value="Unassembled WGS sequence"/>
</dbReference>
<dbReference type="CDD" id="cd03469">
    <property type="entry name" value="Rieske_RO_Alpha_N"/>
    <property type="match status" value="1"/>
</dbReference>
<name>A0A1I4VEX7_9HYPH</name>
<evidence type="ECO:0000256" key="3">
    <source>
        <dbReference type="ARBA" id="ARBA00023002"/>
    </source>
</evidence>
<evidence type="ECO:0000313" key="7">
    <source>
        <dbReference type="EMBL" id="PKR90054.1"/>
    </source>
</evidence>
<reference evidence="7 8" key="1">
    <citation type="submission" date="2017-12" db="EMBL/GenBank/DDBJ databases">
        <title>Anaerobic carbon monoxide metabolism by Pleomorphomonas carboxyditropha sp. nov., a new mesophilic hydrogenogenic carboxidotroph.</title>
        <authorList>
            <person name="Esquivel-Elizondo S."/>
            <person name="Krajmalnik-Brown R."/>
        </authorList>
    </citation>
    <scope>NUCLEOTIDE SEQUENCE [LARGE SCALE GENOMIC DNA]</scope>
    <source>
        <strain evidence="7 8">R5-392</strain>
    </source>
</reference>
<evidence type="ECO:0000256" key="4">
    <source>
        <dbReference type="ARBA" id="ARBA00023004"/>
    </source>
</evidence>
<dbReference type="AlphaFoldDB" id="A0A1I4VEX7"/>
<dbReference type="GO" id="GO:0005506">
    <property type="term" value="F:iron ion binding"/>
    <property type="evidence" value="ECO:0007669"/>
    <property type="project" value="InterPro"/>
</dbReference>
<keyword evidence="4" id="KW-0408">Iron</keyword>
<dbReference type="RefSeq" id="WP_101287150.1">
    <property type="nucleotide sequence ID" value="NZ_FOUQ01000011.1"/>
</dbReference>
<dbReference type="PROSITE" id="PS00570">
    <property type="entry name" value="RING_HYDROXYL_ALPHA"/>
    <property type="match status" value="1"/>
</dbReference>
<evidence type="ECO:0000256" key="1">
    <source>
        <dbReference type="ARBA" id="ARBA00022714"/>
    </source>
</evidence>
<feature type="domain" description="Rieske" evidence="6">
    <location>
        <begin position="9"/>
        <end position="113"/>
    </location>
</feature>
<dbReference type="InterPro" id="IPR017941">
    <property type="entry name" value="Rieske_2Fe-2S"/>
</dbReference>
<dbReference type="SUPFAM" id="SSF50022">
    <property type="entry name" value="ISP domain"/>
    <property type="match status" value="1"/>
</dbReference>
<evidence type="ECO:0000313" key="8">
    <source>
        <dbReference type="Proteomes" id="UP000233491"/>
    </source>
</evidence>
<keyword evidence="3" id="KW-0560">Oxidoreductase</keyword>
<keyword evidence="2" id="KW-0479">Metal-binding</keyword>
<dbReference type="GO" id="GO:0051537">
    <property type="term" value="F:2 iron, 2 sulfur cluster binding"/>
    <property type="evidence" value="ECO:0007669"/>
    <property type="project" value="UniProtKB-KW"/>
</dbReference>
<dbReference type="InterPro" id="IPR015881">
    <property type="entry name" value="ARHD_Rieske_2Fe_2S"/>
</dbReference>
<organism evidence="7 8">
    <name type="scientific">Pleomorphomonas diazotrophica</name>
    <dbReference type="NCBI Taxonomy" id="1166257"/>
    <lineage>
        <taxon>Bacteria</taxon>
        <taxon>Pseudomonadati</taxon>
        <taxon>Pseudomonadota</taxon>
        <taxon>Alphaproteobacteria</taxon>
        <taxon>Hyphomicrobiales</taxon>
        <taxon>Pleomorphomonadaceae</taxon>
        <taxon>Pleomorphomonas</taxon>
    </lineage>
</organism>
<dbReference type="PROSITE" id="PS51296">
    <property type="entry name" value="RIESKE"/>
    <property type="match status" value="1"/>
</dbReference>
<dbReference type="EMBL" id="PJNW01000002">
    <property type="protein sequence ID" value="PKR90054.1"/>
    <property type="molecule type" value="Genomic_DNA"/>
</dbReference>
<keyword evidence="8" id="KW-1185">Reference proteome</keyword>
<sequence>MPVVTLRDWIPVALSADLPAATVIPAHTPSGILALWRSANGELATLADRCPHRGMRLSYGFVRGEALSCIYHGWSYGQNGQCRRIPAHPDLTPPAAIKAASYPTEERNGVIWIALGEPKAPPPALEGFKPLRSITLEVDAKLISATGDVRTRLAGVDVLLLIVGISGSETVAHLMVDAAATESDCVTVSRAAEGWRRECEQLGVKELAS</sequence>
<proteinExistence type="predicted"/>
<comment type="caution">
    <text evidence="7">The sequence shown here is derived from an EMBL/GenBank/DDBJ whole genome shotgun (WGS) entry which is preliminary data.</text>
</comment>
<dbReference type="GO" id="GO:0016491">
    <property type="term" value="F:oxidoreductase activity"/>
    <property type="evidence" value="ECO:0007669"/>
    <property type="project" value="UniProtKB-KW"/>
</dbReference>
<protein>
    <submittedName>
        <fullName evidence="7">Oxidoreductase</fullName>
    </submittedName>
</protein>
<dbReference type="InterPro" id="IPR036922">
    <property type="entry name" value="Rieske_2Fe-2S_sf"/>
</dbReference>
<keyword evidence="1" id="KW-0001">2Fe-2S</keyword>
<evidence type="ECO:0000259" key="6">
    <source>
        <dbReference type="PROSITE" id="PS51296"/>
    </source>
</evidence>